<protein>
    <recommendedName>
        <fullName evidence="3">Ribosome biogenesis GTPase A</fullName>
    </recommendedName>
</protein>
<comment type="subcellular location">
    <subcellularLocation>
        <location evidence="3">Cytoplasm</location>
    </subcellularLocation>
</comment>
<dbReference type="Gene3D" id="1.10.1580.10">
    <property type="match status" value="1"/>
</dbReference>
<gene>
    <name evidence="5" type="primary">ylqF</name>
    <name evidence="5" type="ORF">N7548_06330</name>
</gene>
<keyword evidence="2 3" id="KW-0342">GTP-binding</keyword>
<dbReference type="EMBL" id="JAOVQM010000004">
    <property type="protein sequence ID" value="MCV2232439.1"/>
    <property type="molecule type" value="Genomic_DNA"/>
</dbReference>
<dbReference type="InterPro" id="IPR016478">
    <property type="entry name" value="GTPase_MTG1"/>
</dbReference>
<dbReference type="InterPro" id="IPR023179">
    <property type="entry name" value="GTP-bd_ortho_bundle_sf"/>
</dbReference>
<comment type="function">
    <text evidence="3">Required for a late step of 50S ribosomal subunit assembly. Has GTPase activity.</text>
</comment>
<dbReference type="PROSITE" id="PS51721">
    <property type="entry name" value="G_CP"/>
    <property type="match status" value="1"/>
</dbReference>
<proteinExistence type="inferred from homology"/>
<dbReference type="CDD" id="cd01856">
    <property type="entry name" value="YlqF"/>
    <property type="match status" value="1"/>
</dbReference>
<dbReference type="RefSeq" id="WP_263608625.1">
    <property type="nucleotide sequence ID" value="NZ_JAOVQM010000004.1"/>
</dbReference>
<keyword evidence="6" id="KW-1185">Reference proteome</keyword>
<evidence type="ECO:0000256" key="2">
    <source>
        <dbReference type="ARBA" id="ARBA00023134"/>
    </source>
</evidence>
<dbReference type="SUPFAM" id="SSF52540">
    <property type="entry name" value="P-loop containing nucleoside triphosphate hydrolases"/>
    <property type="match status" value="1"/>
</dbReference>
<dbReference type="Gene3D" id="3.40.50.300">
    <property type="entry name" value="P-loop containing nucleotide triphosphate hydrolases"/>
    <property type="match status" value="1"/>
</dbReference>
<evidence type="ECO:0000259" key="4">
    <source>
        <dbReference type="PROSITE" id="PS51721"/>
    </source>
</evidence>
<accession>A0ABT2Y6S1</accession>
<evidence type="ECO:0000256" key="1">
    <source>
        <dbReference type="ARBA" id="ARBA00022741"/>
    </source>
</evidence>
<comment type="similarity">
    <text evidence="3">Belongs to the TRAFAC class YlqF/YawG GTPase family. MTG1 subfamily.</text>
</comment>
<dbReference type="InterPro" id="IPR027417">
    <property type="entry name" value="P-loop_NTPase"/>
</dbReference>
<dbReference type="NCBIfam" id="TIGR03596">
    <property type="entry name" value="GTPase_YlqF"/>
    <property type="match status" value="1"/>
</dbReference>
<dbReference type="Pfam" id="PF01926">
    <property type="entry name" value="MMR_HSR1"/>
    <property type="match status" value="1"/>
</dbReference>
<keyword evidence="1 3" id="KW-0547">Nucleotide-binding</keyword>
<keyword evidence="3" id="KW-0963">Cytoplasm</keyword>
<name>A0ABT2Y6S1_9MOLU</name>
<dbReference type="PANTHER" id="PTHR45782:SF4">
    <property type="entry name" value="MITOCHONDRIAL RIBOSOME-ASSOCIATED GTPASE 1"/>
    <property type="match status" value="1"/>
</dbReference>
<dbReference type="PIRSF" id="PIRSF006230">
    <property type="entry name" value="MG442"/>
    <property type="match status" value="1"/>
</dbReference>
<evidence type="ECO:0000256" key="3">
    <source>
        <dbReference type="PIRNR" id="PIRNR006230"/>
    </source>
</evidence>
<dbReference type="PANTHER" id="PTHR45782">
    <property type="entry name" value="MITOCHONDRIAL RIBOSOME-ASSOCIATED GTPASE 1"/>
    <property type="match status" value="1"/>
</dbReference>
<sequence>MKQVQWFPGHMSKALREIKESLTLVDIVFVLLDSRLPESSMNPRIQEIIENKPALILYTKSSMADQKELNKWLSYYANQGLKGLKIDAITGLNINKIKEATLEILEEKIAKDRRRGILPRAIRTMIIGIPNVGKSTLINTLSKKKAAKTGNTPGITKAQQWIKISEDFELLDTPGVLWPKFDDPKVGYHLALSGAIKDAILPNEEVAVYAHRFLSAYYPDAYKARYDLTDLSDIAQTFEMIGRKRGTLMKGNQVNFDLVYDIILKDIRDGAFGGITFDRFESV</sequence>
<evidence type="ECO:0000313" key="6">
    <source>
        <dbReference type="Proteomes" id="UP001177160"/>
    </source>
</evidence>
<feature type="domain" description="CP-type G" evidence="4">
    <location>
        <begin position="12"/>
        <end position="179"/>
    </location>
</feature>
<reference evidence="5" key="1">
    <citation type="submission" date="2022-09" db="EMBL/GenBank/DDBJ databases">
        <title>Novel Mycoplasma species identified in domestic and wild animals.</title>
        <authorList>
            <person name="Volokhov D.V."/>
            <person name="Furtak V.A."/>
            <person name="Zagorodnyaya T.A."/>
        </authorList>
    </citation>
    <scope>NUCLEOTIDE SEQUENCE</scope>
    <source>
        <strain evidence="5">Oakley</strain>
    </source>
</reference>
<dbReference type="InterPro" id="IPR019991">
    <property type="entry name" value="GTP-bd_ribosome_bgen"/>
</dbReference>
<dbReference type="InterPro" id="IPR030378">
    <property type="entry name" value="G_CP_dom"/>
</dbReference>
<dbReference type="InterPro" id="IPR006073">
    <property type="entry name" value="GTP-bd"/>
</dbReference>
<dbReference type="Proteomes" id="UP001177160">
    <property type="component" value="Unassembled WGS sequence"/>
</dbReference>
<organism evidence="5 6">
    <name type="scientific">Paracholeplasma manati</name>
    <dbReference type="NCBI Taxonomy" id="591373"/>
    <lineage>
        <taxon>Bacteria</taxon>
        <taxon>Bacillati</taxon>
        <taxon>Mycoplasmatota</taxon>
        <taxon>Mollicutes</taxon>
        <taxon>Acholeplasmatales</taxon>
        <taxon>Acholeplasmataceae</taxon>
        <taxon>Paracholeplasma</taxon>
    </lineage>
</organism>
<evidence type="ECO:0000313" key="5">
    <source>
        <dbReference type="EMBL" id="MCV2232439.1"/>
    </source>
</evidence>
<comment type="caution">
    <text evidence="5">The sequence shown here is derived from an EMBL/GenBank/DDBJ whole genome shotgun (WGS) entry which is preliminary data.</text>
</comment>